<sequence length="78" mass="8855">MIAASLTCRVVSSKWGLPVVFFQRAFYPLLIHKDLVWLAAPEEMKVRMLWSVLTSEEHAEQNRIRLLTPALTLTAAGM</sequence>
<dbReference type="EMBL" id="JAHRIQ010058047">
    <property type="protein sequence ID" value="MEQ2239250.1"/>
    <property type="molecule type" value="Genomic_DNA"/>
</dbReference>
<proteinExistence type="predicted"/>
<evidence type="ECO:0000313" key="1">
    <source>
        <dbReference type="EMBL" id="MEQ2239250.1"/>
    </source>
</evidence>
<keyword evidence="2" id="KW-1185">Reference proteome</keyword>
<accession>A0ABV0U246</accession>
<dbReference type="Proteomes" id="UP001482620">
    <property type="component" value="Unassembled WGS sequence"/>
</dbReference>
<protein>
    <submittedName>
        <fullName evidence="1">Uncharacterized protein</fullName>
    </submittedName>
</protein>
<name>A0ABV0U246_9TELE</name>
<gene>
    <name evidence="1" type="ORF">ILYODFUR_002529</name>
</gene>
<organism evidence="1 2">
    <name type="scientific">Ilyodon furcidens</name>
    <name type="common">goldbreast splitfin</name>
    <dbReference type="NCBI Taxonomy" id="33524"/>
    <lineage>
        <taxon>Eukaryota</taxon>
        <taxon>Metazoa</taxon>
        <taxon>Chordata</taxon>
        <taxon>Craniata</taxon>
        <taxon>Vertebrata</taxon>
        <taxon>Euteleostomi</taxon>
        <taxon>Actinopterygii</taxon>
        <taxon>Neopterygii</taxon>
        <taxon>Teleostei</taxon>
        <taxon>Neoteleostei</taxon>
        <taxon>Acanthomorphata</taxon>
        <taxon>Ovalentaria</taxon>
        <taxon>Atherinomorphae</taxon>
        <taxon>Cyprinodontiformes</taxon>
        <taxon>Goodeidae</taxon>
        <taxon>Ilyodon</taxon>
    </lineage>
</organism>
<reference evidence="1 2" key="1">
    <citation type="submission" date="2021-06" db="EMBL/GenBank/DDBJ databases">
        <authorList>
            <person name="Palmer J.M."/>
        </authorList>
    </citation>
    <scope>NUCLEOTIDE SEQUENCE [LARGE SCALE GENOMIC DNA]</scope>
    <source>
        <strain evidence="2">if_2019</strain>
        <tissue evidence="1">Muscle</tissue>
    </source>
</reference>
<evidence type="ECO:0000313" key="2">
    <source>
        <dbReference type="Proteomes" id="UP001482620"/>
    </source>
</evidence>
<comment type="caution">
    <text evidence="1">The sequence shown here is derived from an EMBL/GenBank/DDBJ whole genome shotgun (WGS) entry which is preliminary data.</text>
</comment>